<dbReference type="EMBL" id="BK014738">
    <property type="protein sequence ID" value="DAD73523.1"/>
    <property type="molecule type" value="Genomic_DNA"/>
</dbReference>
<proteinExistence type="predicted"/>
<organism evidence="1">
    <name type="scientific">Siphoviridae sp. ctM3g2</name>
    <dbReference type="NCBI Taxonomy" id="2826255"/>
    <lineage>
        <taxon>Viruses</taxon>
        <taxon>Duplodnaviria</taxon>
        <taxon>Heunggongvirae</taxon>
        <taxon>Uroviricota</taxon>
        <taxon>Caudoviricetes</taxon>
    </lineage>
</organism>
<dbReference type="InterPro" id="IPR057369">
    <property type="entry name" value="VG15"/>
</dbReference>
<accession>A0A8S5LUM8</accession>
<name>A0A8S5LUM8_9CAUD</name>
<sequence>MKQIPSKAWLSYIGKLRRLNTTVANCMQAYVDQYGVSDSQKLIDVAYGLVTKYGEGSAALASEMYDALAELQGAHVPAAEPAETAEYGEVVRMVNATKTSTPQLKSGVSRLVKRAGADTMLKNALRDGAEFAWVPNGDTCAFCMTLASRGWQRASKKAIKNGHAEHIHANCDCTYAIRFDPEVNVEGYDPDAYLKAYRDAGSDVNELRRIHYAENRERINAQKRAAYAEQHRRKIGKQGQEIIDKPTYNKLTKGFLRHGGLIIRGEEAVKHLEKQGAYASYFMGGNFAFIRDDATVSDVLEEMYHALQDRKNMFAEYSQEEMLIRREIDAQKYLISVAERYKIPIEETKVTKQNLANYEERLKERLNGKEGQKE</sequence>
<reference evidence="1" key="1">
    <citation type="journal article" date="2021" name="Proc. Natl. Acad. Sci. U.S.A.">
        <title>A Catalog of Tens of Thousands of Viruses from Human Metagenomes Reveals Hidden Associations with Chronic Diseases.</title>
        <authorList>
            <person name="Tisza M.J."/>
            <person name="Buck C.B."/>
        </authorList>
    </citation>
    <scope>NUCLEOTIDE SEQUENCE</scope>
    <source>
        <strain evidence="1">CtM3g2</strain>
    </source>
</reference>
<dbReference type="Pfam" id="PF25310">
    <property type="entry name" value="VG15"/>
    <property type="match status" value="1"/>
</dbReference>
<protein>
    <submittedName>
        <fullName evidence="1">Minor capsid protein 2</fullName>
    </submittedName>
</protein>
<evidence type="ECO:0000313" key="1">
    <source>
        <dbReference type="EMBL" id="DAD73523.1"/>
    </source>
</evidence>